<proteinExistence type="predicted"/>
<name>A0A814DZI4_9BILA</name>
<organism evidence="1 2">
    <name type="scientific">Brachionus calyciflorus</name>
    <dbReference type="NCBI Taxonomy" id="104777"/>
    <lineage>
        <taxon>Eukaryota</taxon>
        <taxon>Metazoa</taxon>
        <taxon>Spiralia</taxon>
        <taxon>Gnathifera</taxon>
        <taxon>Rotifera</taxon>
        <taxon>Eurotatoria</taxon>
        <taxon>Monogononta</taxon>
        <taxon>Pseudotrocha</taxon>
        <taxon>Ploima</taxon>
        <taxon>Brachionidae</taxon>
        <taxon>Brachionus</taxon>
    </lineage>
</organism>
<accession>A0A814DZI4</accession>
<dbReference type="Proteomes" id="UP000663879">
    <property type="component" value="Unassembled WGS sequence"/>
</dbReference>
<evidence type="ECO:0000313" key="2">
    <source>
        <dbReference type="Proteomes" id="UP000663879"/>
    </source>
</evidence>
<evidence type="ECO:0000313" key="1">
    <source>
        <dbReference type="EMBL" id="CAF0959254.1"/>
    </source>
</evidence>
<dbReference type="EMBL" id="CAJNOC010002943">
    <property type="protein sequence ID" value="CAF0959254.1"/>
    <property type="molecule type" value="Genomic_DNA"/>
</dbReference>
<dbReference type="AlphaFoldDB" id="A0A814DZI4"/>
<reference evidence="1" key="1">
    <citation type="submission" date="2021-02" db="EMBL/GenBank/DDBJ databases">
        <authorList>
            <person name="Nowell W R."/>
        </authorList>
    </citation>
    <scope>NUCLEOTIDE SEQUENCE</scope>
    <source>
        <strain evidence="1">Ploen Becks lab</strain>
    </source>
</reference>
<sequence>MALERLHQKYFSPMYVPNVAGYSNIYQSKTNEFFIKFRLPGLAFKFCYMNTARSKTIGYYVRSICLKQESKLGFKNYVLDHTNIPFRNDGSPIDVPNVAGYSNIYQSNFIF</sequence>
<keyword evidence="2" id="KW-1185">Reference proteome</keyword>
<protein>
    <submittedName>
        <fullName evidence="1">Uncharacterized protein</fullName>
    </submittedName>
</protein>
<gene>
    <name evidence="1" type="ORF">OXX778_LOCUS14358</name>
</gene>
<comment type="caution">
    <text evidence="1">The sequence shown here is derived from an EMBL/GenBank/DDBJ whole genome shotgun (WGS) entry which is preliminary data.</text>
</comment>